<keyword evidence="8" id="KW-1185">Reference proteome</keyword>
<feature type="transmembrane region" description="Helical" evidence="6">
    <location>
        <begin position="31"/>
        <end position="49"/>
    </location>
</feature>
<keyword evidence="3 6" id="KW-0812">Transmembrane</keyword>
<evidence type="ECO:0000256" key="2">
    <source>
        <dbReference type="ARBA" id="ARBA00007375"/>
    </source>
</evidence>
<sequence length="226" mass="25586">MLTFSEKKFSIIYGFIVLAELITESSEDFASFHYGFKPAIVISLLIFFWMHSKTLNKNLRLITTAALLFSLVGDVLLMFVESSPTYFLFGLVAFLIAHVMYVIAFLKHRNKTLNPFGFMMLLILYALGLFYLLNEGLHEMFIPVIIYMLVILSMSTSAFLRQGNAPRLSYILVLLGALFFMISDSILALNKFHEPLAYSNISIIFTYALAQYLIIIGLLKLAKASG</sequence>
<name>A0A5C7BB20_9FLAO</name>
<comment type="caution">
    <text evidence="7">The sequence shown here is derived from an EMBL/GenBank/DDBJ whole genome shotgun (WGS) entry which is preliminary data.</text>
</comment>
<reference evidence="7 8" key="1">
    <citation type="submission" date="2019-08" db="EMBL/GenBank/DDBJ databases">
        <title>Genome of Psychroserpens burtonensis ACAM 167.</title>
        <authorList>
            <person name="Bowman J.P."/>
        </authorList>
    </citation>
    <scope>NUCLEOTIDE SEQUENCE [LARGE SCALE GENOMIC DNA]</scope>
    <source>
        <strain evidence="7 8">ACAM 167</strain>
    </source>
</reference>
<dbReference type="PANTHER" id="PTHR31885">
    <property type="entry name" value="GH04784P"/>
    <property type="match status" value="1"/>
</dbReference>
<evidence type="ECO:0000313" key="7">
    <source>
        <dbReference type="EMBL" id="TXE19906.1"/>
    </source>
</evidence>
<keyword evidence="4 6" id="KW-1133">Transmembrane helix</keyword>
<dbReference type="GO" id="GO:0016787">
    <property type="term" value="F:hydrolase activity"/>
    <property type="evidence" value="ECO:0007669"/>
    <property type="project" value="TreeGrafter"/>
</dbReference>
<comment type="similarity">
    <text evidence="2">Belongs to the TMEM86 family.</text>
</comment>
<dbReference type="AlphaFoldDB" id="A0A5C7BB20"/>
<dbReference type="OrthoDB" id="5651790at2"/>
<protein>
    <submittedName>
        <fullName evidence="7">Lysoplasmalogenase</fullName>
    </submittedName>
</protein>
<comment type="subcellular location">
    <subcellularLocation>
        <location evidence="1">Membrane</location>
        <topology evidence="1">Multi-pass membrane protein</topology>
    </subcellularLocation>
</comment>
<feature type="transmembrane region" description="Helical" evidence="6">
    <location>
        <begin position="201"/>
        <end position="222"/>
    </location>
</feature>
<evidence type="ECO:0000256" key="4">
    <source>
        <dbReference type="ARBA" id="ARBA00022989"/>
    </source>
</evidence>
<feature type="transmembrane region" description="Helical" evidence="6">
    <location>
        <begin position="61"/>
        <end position="80"/>
    </location>
</feature>
<dbReference type="PANTHER" id="PTHR31885:SF6">
    <property type="entry name" value="GH04784P"/>
    <property type="match status" value="1"/>
</dbReference>
<dbReference type="Pfam" id="PF07947">
    <property type="entry name" value="YhhN"/>
    <property type="match status" value="1"/>
</dbReference>
<feature type="transmembrane region" description="Helical" evidence="6">
    <location>
        <begin position="86"/>
        <end position="106"/>
    </location>
</feature>
<feature type="transmembrane region" description="Helical" evidence="6">
    <location>
        <begin position="168"/>
        <end position="189"/>
    </location>
</feature>
<feature type="transmembrane region" description="Helical" evidence="6">
    <location>
        <begin position="113"/>
        <end position="134"/>
    </location>
</feature>
<dbReference type="Proteomes" id="UP000321938">
    <property type="component" value="Unassembled WGS sequence"/>
</dbReference>
<evidence type="ECO:0000256" key="1">
    <source>
        <dbReference type="ARBA" id="ARBA00004141"/>
    </source>
</evidence>
<dbReference type="EMBL" id="VOSB01000002">
    <property type="protein sequence ID" value="TXE19906.1"/>
    <property type="molecule type" value="Genomic_DNA"/>
</dbReference>
<evidence type="ECO:0000256" key="5">
    <source>
        <dbReference type="ARBA" id="ARBA00023136"/>
    </source>
</evidence>
<dbReference type="InterPro" id="IPR012506">
    <property type="entry name" value="TMEM86B-like"/>
</dbReference>
<dbReference type="STRING" id="1123037.GCA_000425305_02860"/>
<dbReference type="GO" id="GO:0016020">
    <property type="term" value="C:membrane"/>
    <property type="evidence" value="ECO:0007669"/>
    <property type="project" value="UniProtKB-SubCell"/>
</dbReference>
<evidence type="ECO:0000256" key="3">
    <source>
        <dbReference type="ARBA" id="ARBA00022692"/>
    </source>
</evidence>
<accession>A0A5C7BB20</accession>
<evidence type="ECO:0000313" key="8">
    <source>
        <dbReference type="Proteomes" id="UP000321938"/>
    </source>
</evidence>
<keyword evidence="5 6" id="KW-0472">Membrane</keyword>
<gene>
    <name evidence="7" type="ORF">ES692_01205</name>
</gene>
<organism evidence="7 8">
    <name type="scientific">Psychroserpens burtonensis</name>
    <dbReference type="NCBI Taxonomy" id="49278"/>
    <lineage>
        <taxon>Bacteria</taxon>
        <taxon>Pseudomonadati</taxon>
        <taxon>Bacteroidota</taxon>
        <taxon>Flavobacteriia</taxon>
        <taxon>Flavobacteriales</taxon>
        <taxon>Flavobacteriaceae</taxon>
        <taxon>Psychroserpens</taxon>
    </lineage>
</organism>
<dbReference type="RefSeq" id="WP_028872583.1">
    <property type="nucleotide sequence ID" value="NZ_VOSB01000002.1"/>
</dbReference>
<proteinExistence type="inferred from homology"/>
<evidence type="ECO:0000256" key="6">
    <source>
        <dbReference type="SAM" id="Phobius"/>
    </source>
</evidence>
<feature type="transmembrane region" description="Helical" evidence="6">
    <location>
        <begin position="140"/>
        <end position="161"/>
    </location>
</feature>